<reference evidence="1" key="1">
    <citation type="journal article" date="2021" name="Proc. Natl. Acad. Sci. U.S.A.">
        <title>A Catalog of Tens of Thousands of Viruses from Human Metagenomes Reveals Hidden Associations with Chronic Diseases.</title>
        <authorList>
            <person name="Tisza M.J."/>
            <person name="Buck C.B."/>
        </authorList>
    </citation>
    <scope>NUCLEOTIDE SEQUENCE</scope>
    <source>
        <strain evidence="1">CtyNQ5</strain>
    </source>
</reference>
<accession>A0A8S5QAP8</accession>
<protein>
    <submittedName>
        <fullName evidence="1">Uncharacterized protein</fullName>
    </submittedName>
</protein>
<dbReference type="EMBL" id="BK015625">
    <property type="protein sequence ID" value="DAE16446.1"/>
    <property type="molecule type" value="Genomic_DNA"/>
</dbReference>
<organism evidence="1">
    <name type="scientific">Siphoviridae sp. ctyNQ5</name>
    <dbReference type="NCBI Taxonomy" id="2825745"/>
    <lineage>
        <taxon>Viruses</taxon>
        <taxon>Duplodnaviria</taxon>
        <taxon>Heunggongvirae</taxon>
        <taxon>Uroviricota</taxon>
        <taxon>Caudoviricetes</taxon>
    </lineage>
</organism>
<evidence type="ECO:0000313" key="1">
    <source>
        <dbReference type="EMBL" id="DAE16446.1"/>
    </source>
</evidence>
<proteinExistence type="predicted"/>
<sequence>MAVIKTIKMGSGVIRIHDDYCKDNTAEDNQRIVDECSRIILDYYRRKEANLV</sequence>
<name>A0A8S5QAP8_9CAUD</name>